<feature type="region of interest" description="Disordered" evidence="1">
    <location>
        <begin position="84"/>
        <end position="115"/>
    </location>
</feature>
<name>A0A0K1IU88_HALGI</name>
<accession>A0A0K1IU88</accession>
<dbReference type="KEGG" id="hgi:ABY42_08945"/>
<protein>
    <submittedName>
        <fullName evidence="3">Uncharacterized protein</fullName>
    </submittedName>
</protein>
<feature type="transmembrane region" description="Helical" evidence="2">
    <location>
        <begin position="12"/>
        <end position="33"/>
    </location>
</feature>
<evidence type="ECO:0000256" key="2">
    <source>
        <dbReference type="SAM" id="Phobius"/>
    </source>
</evidence>
<dbReference type="Proteomes" id="UP000066124">
    <property type="component" value="Chromosome"/>
</dbReference>
<keyword evidence="2" id="KW-1133">Transmembrane helix</keyword>
<organism evidence="3 4">
    <name type="scientific">Haloferax gibbonsii</name>
    <dbReference type="NCBI Taxonomy" id="35746"/>
    <lineage>
        <taxon>Archaea</taxon>
        <taxon>Methanobacteriati</taxon>
        <taxon>Methanobacteriota</taxon>
        <taxon>Stenosarchaea group</taxon>
        <taxon>Halobacteria</taxon>
        <taxon>Halobacteriales</taxon>
        <taxon>Haloferacaceae</taxon>
        <taxon>Haloferax</taxon>
    </lineage>
</organism>
<dbReference type="AlphaFoldDB" id="A0A0K1IU88"/>
<feature type="compositionally biased region" description="Basic and acidic residues" evidence="1">
    <location>
        <begin position="87"/>
        <end position="103"/>
    </location>
</feature>
<keyword evidence="2" id="KW-0472">Membrane</keyword>
<dbReference type="GeneID" id="25246082"/>
<evidence type="ECO:0000256" key="1">
    <source>
        <dbReference type="SAM" id="MobiDB-lite"/>
    </source>
</evidence>
<keyword evidence="2" id="KW-0812">Transmembrane</keyword>
<evidence type="ECO:0000313" key="4">
    <source>
        <dbReference type="Proteomes" id="UP000066124"/>
    </source>
</evidence>
<dbReference type="RefSeq" id="WP_050459235.1">
    <property type="nucleotide sequence ID" value="NZ_CP011947.1"/>
</dbReference>
<reference evidence="4" key="1">
    <citation type="journal article" date="2015" name="J. Biotechnol.">
        <title>Complete genome sequence of Haloferax gibbonsii strain ARA6, a potential producer of polyhydroxyalkanoates and halocins isolated from Araruama, Rio de Janeiro, Brasil.</title>
        <authorList>
            <person name="Pinto L.H."/>
            <person name="D'Alincourt Carvalho-Assef A.P."/>
            <person name="Vieira R.P."/>
            <person name="Clementino M.M."/>
            <person name="Albano R.M."/>
        </authorList>
    </citation>
    <scope>NUCLEOTIDE SEQUENCE [LARGE SCALE GENOMIC DNA]</scope>
    <source>
        <strain evidence="4">ARA6</strain>
    </source>
</reference>
<sequence>MDRSAAWDATLRIVFGLFIIGIGNAVGGFLASTTGIAGLALYLLVAVPTFVYGMYYVVIGAGMVVEAATKSALSKADLTVEVADGEANGRDGSGGDRGDDPSGDRAGGSEPSADD</sequence>
<gene>
    <name evidence="3" type="ORF">ABY42_08945</name>
</gene>
<dbReference type="EMBL" id="CP011947">
    <property type="protein sequence ID" value="AKU07863.1"/>
    <property type="molecule type" value="Genomic_DNA"/>
</dbReference>
<dbReference type="PATRIC" id="fig|35746.4.peg.1898"/>
<evidence type="ECO:0000313" key="3">
    <source>
        <dbReference type="EMBL" id="AKU07863.1"/>
    </source>
</evidence>
<proteinExistence type="predicted"/>
<feature type="transmembrane region" description="Helical" evidence="2">
    <location>
        <begin position="39"/>
        <end position="65"/>
    </location>
</feature>